<evidence type="ECO:0000259" key="3">
    <source>
        <dbReference type="Pfam" id="PF02275"/>
    </source>
</evidence>
<dbReference type="AlphaFoldDB" id="A0AAC8UWN6"/>
<reference evidence="4 5" key="1">
    <citation type="submission" date="2015-07" db="EMBL/GenBank/DDBJ databases">
        <title>Lactobacillus korensis/26-25/ whole genome sequencing.</title>
        <authorList>
            <person name="Kim M.K."/>
            <person name="Im W.-T."/>
            <person name="Srinivasan S."/>
            <person name="Lee J.-J."/>
        </authorList>
    </citation>
    <scope>NUCLEOTIDE SEQUENCE [LARGE SCALE GENOMIC DNA]</scope>
    <source>
        <strain evidence="4 5">26-25</strain>
    </source>
</reference>
<dbReference type="InterPro" id="IPR029055">
    <property type="entry name" value="Ntn_hydrolases_N"/>
</dbReference>
<comment type="similarity">
    <text evidence="1">Belongs to the peptidase C59 family.</text>
</comment>
<dbReference type="InterPro" id="IPR052193">
    <property type="entry name" value="Peptidase_C59"/>
</dbReference>
<evidence type="ECO:0000256" key="2">
    <source>
        <dbReference type="ARBA" id="ARBA00022801"/>
    </source>
</evidence>
<proteinExistence type="inferred from homology"/>
<dbReference type="PANTHER" id="PTHR35527">
    <property type="entry name" value="CHOLOYLGLYCINE HYDROLASE"/>
    <property type="match status" value="1"/>
</dbReference>
<dbReference type="KEGG" id="lko:ABN16_09095"/>
<keyword evidence="2 4" id="KW-0378">Hydrolase</keyword>
<dbReference type="InterPro" id="IPR029132">
    <property type="entry name" value="CBAH/NAAA_C"/>
</dbReference>
<keyword evidence="5" id="KW-1185">Reference proteome</keyword>
<feature type="domain" description="Choloylglycine hydrolase/NAAA C-terminal" evidence="3">
    <location>
        <begin position="2"/>
        <end position="312"/>
    </location>
</feature>
<protein>
    <submittedName>
        <fullName evidence="4">Choloylglycine hydrolase</fullName>
    </submittedName>
</protein>
<dbReference type="GO" id="GO:0016787">
    <property type="term" value="F:hydrolase activity"/>
    <property type="evidence" value="ECO:0007669"/>
    <property type="project" value="UniProtKB-KW"/>
</dbReference>
<dbReference type="PANTHER" id="PTHR35527:SF2">
    <property type="entry name" value="HYDROLASE"/>
    <property type="match status" value="1"/>
</dbReference>
<dbReference type="RefSeq" id="WP_048735144.1">
    <property type="nucleotide sequence ID" value="NZ_CP012033.1"/>
</dbReference>
<gene>
    <name evidence="4" type="ORF">ABN16_09095</name>
</gene>
<dbReference type="EMBL" id="CP012033">
    <property type="protein sequence ID" value="AKP65139.1"/>
    <property type="molecule type" value="Genomic_DNA"/>
</dbReference>
<evidence type="ECO:0000256" key="1">
    <source>
        <dbReference type="ARBA" id="ARBA00006625"/>
    </source>
</evidence>
<accession>A0AAC8UWN6</accession>
<evidence type="ECO:0000313" key="5">
    <source>
        <dbReference type="Proteomes" id="UP000036000"/>
    </source>
</evidence>
<dbReference type="Pfam" id="PF02275">
    <property type="entry name" value="CBAH"/>
    <property type="match status" value="1"/>
</dbReference>
<organism evidence="4 5">
    <name type="scientific">Levilactobacillus koreensis</name>
    <dbReference type="NCBI Taxonomy" id="637971"/>
    <lineage>
        <taxon>Bacteria</taxon>
        <taxon>Bacillati</taxon>
        <taxon>Bacillota</taxon>
        <taxon>Bacilli</taxon>
        <taxon>Lactobacillales</taxon>
        <taxon>Lactobacillaceae</taxon>
        <taxon>Levilactobacillus</taxon>
    </lineage>
</organism>
<dbReference type="Proteomes" id="UP000036000">
    <property type="component" value="Chromosome"/>
</dbReference>
<dbReference type="Gene3D" id="3.60.60.10">
    <property type="entry name" value="Penicillin V Acylase, Chain A"/>
    <property type="match status" value="1"/>
</dbReference>
<evidence type="ECO:0000313" key="4">
    <source>
        <dbReference type="EMBL" id="AKP65139.1"/>
    </source>
</evidence>
<dbReference type="SUPFAM" id="SSF56235">
    <property type="entry name" value="N-terminal nucleophile aminohydrolases (Ntn hydrolases)"/>
    <property type="match status" value="1"/>
</dbReference>
<name>A0AAC8UWN6_9LACO</name>
<sequence length="342" mass="38206">MCTSILQIAKDGTHILARTMDWHALYVQPLFVPRGYAWESVYDNGRHVNRYAMIGGGGPHDHEIDVSDGVNEMGLSVQKLTFANGSHLVDQPTPGQVHLAPYEFSFYLLGHYASVADIEAHIDEIQLMSGKWAVNNIGDSELHFAVVDRTGRTVVIEPTHFPMKVRENPLGVVTNSKDFELQLKRLGQYVNYTDDFKAGTLPVNATRVSTGRFSGKPVPSGSFTPGGRFTRAAYYKERADLPADEEAGIISAWHLLNTVTVPRSSQYRPTYSVYRAATVCESLTYYFQPYDRLDVVQLKLTPDMLAWTEPKFYPVANHLTVTSLNQQAEQVGGDQTNQYTPV</sequence>